<keyword evidence="3 7" id="KW-0479">Metal-binding</keyword>
<reference evidence="11 12" key="1">
    <citation type="submission" date="2018-10" db="EMBL/GenBank/DDBJ databases">
        <title>Cohnella sp. M2MS4P-1, whole genome shotgun sequence.</title>
        <authorList>
            <person name="Tuo L."/>
        </authorList>
    </citation>
    <scope>NUCLEOTIDE SEQUENCE [LARGE SCALE GENOMIC DNA]</scope>
    <source>
        <strain evidence="11 12">M2MS4P-1</strain>
    </source>
</reference>
<evidence type="ECO:0000256" key="1">
    <source>
        <dbReference type="ARBA" id="ARBA00004418"/>
    </source>
</evidence>
<organism evidence="11 12">
    <name type="scientific">Cohnella endophytica</name>
    <dbReference type="NCBI Taxonomy" id="2419778"/>
    <lineage>
        <taxon>Bacteria</taxon>
        <taxon>Bacillati</taxon>
        <taxon>Bacillota</taxon>
        <taxon>Bacilli</taxon>
        <taxon>Bacillales</taxon>
        <taxon>Paenibacillaceae</taxon>
        <taxon>Cohnella</taxon>
    </lineage>
</organism>
<dbReference type="PANTHER" id="PTHR36507:SF1">
    <property type="entry name" value="BLL1555 PROTEIN"/>
    <property type="match status" value="1"/>
</dbReference>
<feature type="region of interest" description="Disordered" evidence="8">
    <location>
        <begin position="27"/>
        <end position="127"/>
    </location>
</feature>
<dbReference type="GO" id="GO:0005507">
    <property type="term" value="F:copper ion binding"/>
    <property type="evidence" value="ECO:0007669"/>
    <property type="project" value="InterPro"/>
</dbReference>
<evidence type="ECO:0000313" key="12">
    <source>
        <dbReference type="Proteomes" id="UP000282076"/>
    </source>
</evidence>
<dbReference type="InterPro" id="IPR008972">
    <property type="entry name" value="Cupredoxin"/>
</dbReference>
<dbReference type="InterPro" id="IPR028871">
    <property type="entry name" value="BlueCu_1_BS"/>
</dbReference>
<evidence type="ECO:0000259" key="10">
    <source>
        <dbReference type="Pfam" id="PF00127"/>
    </source>
</evidence>
<dbReference type="InterPro" id="IPR000923">
    <property type="entry name" value="BlueCu_1"/>
</dbReference>
<feature type="binding site" evidence="7">
    <location>
        <position position="160"/>
    </location>
    <ligand>
        <name>Cu cation</name>
        <dbReference type="ChEBI" id="CHEBI:23378"/>
    </ligand>
</feature>
<name>A0A494Y4D8_9BACL</name>
<feature type="signal peptide" evidence="9">
    <location>
        <begin position="1"/>
        <end position="22"/>
    </location>
</feature>
<feature type="domain" description="Blue (type 1) copper" evidence="10">
    <location>
        <begin position="128"/>
        <end position="207"/>
    </location>
</feature>
<dbReference type="PANTHER" id="PTHR36507">
    <property type="entry name" value="BLL1555 PROTEIN"/>
    <property type="match status" value="1"/>
</dbReference>
<dbReference type="SUPFAM" id="SSF49503">
    <property type="entry name" value="Cupredoxins"/>
    <property type="match status" value="1"/>
</dbReference>
<accession>A0A494Y4D8</accession>
<evidence type="ECO:0000256" key="4">
    <source>
        <dbReference type="ARBA" id="ARBA00022764"/>
    </source>
</evidence>
<keyword evidence="12" id="KW-1185">Reference proteome</keyword>
<evidence type="ECO:0000256" key="7">
    <source>
        <dbReference type="PIRSR" id="PIRSR602386-1"/>
    </source>
</evidence>
<evidence type="ECO:0000256" key="2">
    <source>
        <dbReference type="ARBA" id="ARBA00022448"/>
    </source>
</evidence>
<evidence type="ECO:0000313" key="11">
    <source>
        <dbReference type="EMBL" id="RKP56900.1"/>
    </source>
</evidence>
<dbReference type="Gene3D" id="2.60.40.420">
    <property type="entry name" value="Cupredoxins - blue copper proteins"/>
    <property type="match status" value="1"/>
</dbReference>
<dbReference type="Proteomes" id="UP000282076">
    <property type="component" value="Unassembled WGS sequence"/>
</dbReference>
<dbReference type="GO" id="GO:0009055">
    <property type="term" value="F:electron transfer activity"/>
    <property type="evidence" value="ECO:0007669"/>
    <property type="project" value="InterPro"/>
</dbReference>
<evidence type="ECO:0000256" key="3">
    <source>
        <dbReference type="ARBA" id="ARBA00022723"/>
    </source>
</evidence>
<feature type="binding site" evidence="7">
    <location>
        <position position="197"/>
    </location>
    <ligand>
        <name>Cu cation</name>
        <dbReference type="ChEBI" id="CHEBI:23378"/>
    </ligand>
</feature>
<dbReference type="EMBL" id="RBZM01000002">
    <property type="protein sequence ID" value="RKP56900.1"/>
    <property type="molecule type" value="Genomic_DNA"/>
</dbReference>
<sequence length="209" mass="21760">MTKRCAKTIMAVIFLAMMFMLAACSSSGKEEGTPSSNNVQSESQGASQSASTSPVSASPDANTEPSHSHDSSATASEGPSKSSPSPKPLPSPSRKPAESSVKPSPAPSVKPSEGSSASAESESPKQEVIVEIKDFAFSPEKVTVRKGTKVTFINRDKIKHTATGDNGEFDTGLLGQDVPGDVIFDEAGTFAYHCEPHPGMTGTIVVEDE</sequence>
<dbReference type="PROSITE" id="PS51257">
    <property type="entry name" value="PROKAR_LIPOPROTEIN"/>
    <property type="match status" value="1"/>
</dbReference>
<evidence type="ECO:0000256" key="8">
    <source>
        <dbReference type="SAM" id="MobiDB-lite"/>
    </source>
</evidence>
<feature type="compositionally biased region" description="Low complexity" evidence="8">
    <location>
        <begin position="40"/>
        <end position="61"/>
    </location>
</feature>
<dbReference type="CDD" id="cd13921">
    <property type="entry name" value="Amicyanin"/>
    <property type="match status" value="1"/>
</dbReference>
<dbReference type="InterPro" id="IPR035668">
    <property type="entry name" value="Amicyanin"/>
</dbReference>
<dbReference type="InterPro" id="IPR002386">
    <property type="entry name" value="Amicyanin/Pseudoazurin"/>
</dbReference>
<feature type="chain" id="PRO_5019802488" description="Blue (type 1) copper domain-containing protein" evidence="9">
    <location>
        <begin position="23"/>
        <end position="209"/>
    </location>
</feature>
<keyword evidence="6 7" id="KW-0186">Copper</keyword>
<dbReference type="GO" id="GO:0042597">
    <property type="term" value="C:periplasmic space"/>
    <property type="evidence" value="ECO:0007669"/>
    <property type="project" value="UniProtKB-SubCell"/>
</dbReference>
<dbReference type="PROSITE" id="PS00196">
    <property type="entry name" value="COPPER_BLUE"/>
    <property type="match status" value="1"/>
</dbReference>
<keyword evidence="9" id="KW-0732">Signal</keyword>
<evidence type="ECO:0000256" key="5">
    <source>
        <dbReference type="ARBA" id="ARBA00022982"/>
    </source>
</evidence>
<comment type="cofactor">
    <cofactor evidence="7">
        <name>Cu cation</name>
        <dbReference type="ChEBI" id="CHEBI:23378"/>
    </cofactor>
    <text evidence="7">Binds 1 copper ion per subunit.</text>
</comment>
<evidence type="ECO:0000256" key="6">
    <source>
        <dbReference type="ARBA" id="ARBA00023008"/>
    </source>
</evidence>
<proteinExistence type="predicted"/>
<keyword evidence="2" id="KW-0813">Transport</keyword>
<dbReference type="AlphaFoldDB" id="A0A494Y4D8"/>
<protein>
    <recommendedName>
        <fullName evidence="10">Blue (type 1) copper domain-containing protein</fullName>
    </recommendedName>
</protein>
<comment type="caution">
    <text evidence="11">The sequence shown here is derived from an EMBL/GenBank/DDBJ whole genome shotgun (WGS) entry which is preliminary data.</text>
</comment>
<dbReference type="PRINTS" id="PR00155">
    <property type="entry name" value="AMICYANIN"/>
</dbReference>
<dbReference type="Pfam" id="PF00127">
    <property type="entry name" value="Copper-bind"/>
    <property type="match status" value="1"/>
</dbReference>
<keyword evidence="5" id="KW-0249">Electron transport</keyword>
<dbReference type="InterPro" id="IPR052721">
    <property type="entry name" value="ET_Amicyanin"/>
</dbReference>
<feature type="binding site" evidence="7">
    <location>
        <position position="194"/>
    </location>
    <ligand>
        <name>Cu cation</name>
        <dbReference type="ChEBI" id="CHEBI:23378"/>
    </ligand>
</feature>
<evidence type="ECO:0000256" key="9">
    <source>
        <dbReference type="SAM" id="SignalP"/>
    </source>
</evidence>
<keyword evidence="4" id="KW-0574">Periplasm</keyword>
<feature type="binding site" evidence="7">
    <location>
        <position position="200"/>
    </location>
    <ligand>
        <name>Cu cation</name>
        <dbReference type="ChEBI" id="CHEBI:23378"/>
    </ligand>
</feature>
<comment type="subcellular location">
    <subcellularLocation>
        <location evidence="1">Periplasm</location>
    </subcellularLocation>
</comment>
<feature type="compositionally biased region" description="Low complexity" evidence="8">
    <location>
        <begin position="94"/>
        <end position="121"/>
    </location>
</feature>
<gene>
    <name evidence="11" type="ORF">D7Z26_02610</name>
</gene>